<evidence type="ECO:0000313" key="7">
    <source>
        <dbReference type="Proteomes" id="UP001501470"/>
    </source>
</evidence>
<keyword evidence="3" id="KW-0804">Transcription</keyword>
<evidence type="ECO:0000256" key="3">
    <source>
        <dbReference type="ARBA" id="ARBA00023163"/>
    </source>
</evidence>
<dbReference type="Pfam" id="PF00440">
    <property type="entry name" value="TetR_N"/>
    <property type="match status" value="1"/>
</dbReference>
<dbReference type="EMBL" id="BAAAQD010000046">
    <property type="protein sequence ID" value="GAA1571453.1"/>
    <property type="molecule type" value="Genomic_DNA"/>
</dbReference>
<keyword evidence="2 4" id="KW-0238">DNA-binding</keyword>
<proteinExistence type="predicted"/>
<dbReference type="InterPro" id="IPR001647">
    <property type="entry name" value="HTH_TetR"/>
</dbReference>
<reference evidence="7" key="1">
    <citation type="journal article" date="2019" name="Int. J. Syst. Evol. Microbiol.">
        <title>The Global Catalogue of Microorganisms (GCM) 10K type strain sequencing project: providing services to taxonomists for standard genome sequencing and annotation.</title>
        <authorList>
            <consortium name="The Broad Institute Genomics Platform"/>
            <consortium name="The Broad Institute Genome Sequencing Center for Infectious Disease"/>
            <person name="Wu L."/>
            <person name="Ma J."/>
        </authorList>
    </citation>
    <scope>NUCLEOTIDE SEQUENCE [LARGE SCALE GENOMIC DNA]</scope>
    <source>
        <strain evidence="7">JCM 15933</strain>
    </source>
</reference>
<dbReference type="PANTHER" id="PTHR30055:SF234">
    <property type="entry name" value="HTH-TYPE TRANSCRIPTIONAL REGULATOR BETI"/>
    <property type="match status" value="1"/>
</dbReference>
<dbReference type="InterPro" id="IPR050109">
    <property type="entry name" value="HTH-type_TetR-like_transc_reg"/>
</dbReference>
<protein>
    <recommendedName>
        <fullName evidence="5">HTH tetR-type domain-containing protein</fullName>
    </recommendedName>
</protein>
<feature type="DNA-binding region" description="H-T-H motif" evidence="4">
    <location>
        <begin position="31"/>
        <end position="50"/>
    </location>
</feature>
<dbReference type="PROSITE" id="PS50977">
    <property type="entry name" value="HTH_TETR_2"/>
    <property type="match status" value="1"/>
</dbReference>
<gene>
    <name evidence="6" type="ORF">GCM10009827_111670</name>
</gene>
<evidence type="ECO:0000256" key="4">
    <source>
        <dbReference type="PROSITE-ProRule" id="PRU00335"/>
    </source>
</evidence>
<dbReference type="InterPro" id="IPR009057">
    <property type="entry name" value="Homeodomain-like_sf"/>
</dbReference>
<dbReference type="Gene3D" id="1.10.357.10">
    <property type="entry name" value="Tetracycline Repressor, domain 2"/>
    <property type="match status" value="1"/>
</dbReference>
<accession>A0ABP4P0J4</accession>
<dbReference type="SUPFAM" id="SSF46689">
    <property type="entry name" value="Homeodomain-like"/>
    <property type="match status" value="1"/>
</dbReference>
<dbReference type="PANTHER" id="PTHR30055">
    <property type="entry name" value="HTH-TYPE TRANSCRIPTIONAL REGULATOR RUTR"/>
    <property type="match status" value="1"/>
</dbReference>
<dbReference type="PRINTS" id="PR00455">
    <property type="entry name" value="HTHTETR"/>
</dbReference>
<evidence type="ECO:0000259" key="5">
    <source>
        <dbReference type="PROSITE" id="PS50977"/>
    </source>
</evidence>
<sequence>MPVMPRRTETRERILRAAVDTLATQGFSTSTARAIAATGGFAPGVIYYHFEDLEDLLLAAMRHSSDSRMERYTARTSGVRGARELLPALRELYEEDVATGHIAAVQELVAGAVGATRLAEGVRAEIRRWEDFTETLIGRLLGDSPLAALIPGREAAMAAMAFYLGLEMLTHLDGDRGRSDTLFAAAAGLADMLDALAGLTGGDEQG</sequence>
<dbReference type="Proteomes" id="UP001501470">
    <property type="component" value="Unassembled WGS sequence"/>
</dbReference>
<feature type="domain" description="HTH tetR-type" evidence="5">
    <location>
        <begin position="8"/>
        <end position="68"/>
    </location>
</feature>
<name>A0ABP4P0J4_9ACTN</name>
<evidence type="ECO:0000256" key="1">
    <source>
        <dbReference type="ARBA" id="ARBA00023015"/>
    </source>
</evidence>
<evidence type="ECO:0000256" key="2">
    <source>
        <dbReference type="ARBA" id="ARBA00023125"/>
    </source>
</evidence>
<keyword evidence="1" id="KW-0805">Transcription regulation</keyword>
<evidence type="ECO:0000313" key="6">
    <source>
        <dbReference type="EMBL" id="GAA1571453.1"/>
    </source>
</evidence>
<comment type="caution">
    <text evidence="6">The sequence shown here is derived from an EMBL/GenBank/DDBJ whole genome shotgun (WGS) entry which is preliminary data.</text>
</comment>
<keyword evidence="7" id="KW-1185">Reference proteome</keyword>
<organism evidence="6 7">
    <name type="scientific">Dactylosporangium maewongense</name>
    <dbReference type="NCBI Taxonomy" id="634393"/>
    <lineage>
        <taxon>Bacteria</taxon>
        <taxon>Bacillati</taxon>
        <taxon>Actinomycetota</taxon>
        <taxon>Actinomycetes</taxon>
        <taxon>Micromonosporales</taxon>
        <taxon>Micromonosporaceae</taxon>
        <taxon>Dactylosporangium</taxon>
    </lineage>
</organism>